<sequence length="80" mass="9016">MKWGAKNMHFGNRPILLVPAIYPVSETVAAYRESGSCCYSIFRNTTSGSNFFGTHYKDIPTSWMDISTLSVPRLQELIVL</sequence>
<proteinExistence type="predicted"/>
<evidence type="ECO:0000313" key="1">
    <source>
        <dbReference type="EMBL" id="GIY04944.1"/>
    </source>
</evidence>
<comment type="caution">
    <text evidence="1">The sequence shown here is derived from an EMBL/GenBank/DDBJ whole genome shotgun (WGS) entry which is preliminary data.</text>
</comment>
<reference evidence="1 2" key="1">
    <citation type="submission" date="2021-06" db="EMBL/GenBank/DDBJ databases">
        <title>Caerostris extrusa draft genome.</title>
        <authorList>
            <person name="Kono N."/>
            <person name="Arakawa K."/>
        </authorList>
    </citation>
    <scope>NUCLEOTIDE SEQUENCE [LARGE SCALE GENOMIC DNA]</scope>
</reference>
<organism evidence="1 2">
    <name type="scientific">Caerostris extrusa</name>
    <name type="common">Bark spider</name>
    <name type="synonym">Caerostris bankana</name>
    <dbReference type="NCBI Taxonomy" id="172846"/>
    <lineage>
        <taxon>Eukaryota</taxon>
        <taxon>Metazoa</taxon>
        <taxon>Ecdysozoa</taxon>
        <taxon>Arthropoda</taxon>
        <taxon>Chelicerata</taxon>
        <taxon>Arachnida</taxon>
        <taxon>Araneae</taxon>
        <taxon>Araneomorphae</taxon>
        <taxon>Entelegynae</taxon>
        <taxon>Araneoidea</taxon>
        <taxon>Araneidae</taxon>
        <taxon>Caerostris</taxon>
    </lineage>
</organism>
<accession>A0AAV4Q9F1</accession>
<dbReference type="EMBL" id="BPLR01005776">
    <property type="protein sequence ID" value="GIY04944.1"/>
    <property type="molecule type" value="Genomic_DNA"/>
</dbReference>
<dbReference type="AlphaFoldDB" id="A0AAV4Q9F1"/>
<gene>
    <name evidence="1" type="ORF">CEXT_190871</name>
</gene>
<evidence type="ECO:0000313" key="2">
    <source>
        <dbReference type="Proteomes" id="UP001054945"/>
    </source>
</evidence>
<protein>
    <submittedName>
        <fullName evidence="1">Uncharacterized protein</fullName>
    </submittedName>
</protein>
<keyword evidence="2" id="KW-1185">Reference proteome</keyword>
<dbReference type="Proteomes" id="UP001054945">
    <property type="component" value="Unassembled WGS sequence"/>
</dbReference>
<name>A0AAV4Q9F1_CAEEX</name>